<feature type="compositionally biased region" description="Gly residues" evidence="8">
    <location>
        <begin position="259"/>
        <end position="275"/>
    </location>
</feature>
<comment type="caution">
    <text evidence="9">The sequence shown here is derived from an EMBL/GenBank/DDBJ whole genome shotgun (WGS) entry which is preliminary data.</text>
</comment>
<keyword evidence="10" id="KW-1185">Reference proteome</keyword>
<keyword evidence="7" id="KW-0175">Coiled coil</keyword>
<evidence type="ECO:0000256" key="7">
    <source>
        <dbReference type="SAM" id="Coils"/>
    </source>
</evidence>
<keyword evidence="4" id="KW-0747">Spliceosome</keyword>
<evidence type="ECO:0000313" key="9">
    <source>
        <dbReference type="EMBL" id="GBF90598.1"/>
    </source>
</evidence>
<evidence type="ECO:0000256" key="2">
    <source>
        <dbReference type="ARBA" id="ARBA00010788"/>
    </source>
</evidence>
<evidence type="ECO:0000256" key="1">
    <source>
        <dbReference type="ARBA" id="ARBA00004123"/>
    </source>
</evidence>
<sequence length="291" mass="31667">MAARGSQQQPLALDSAAYGQASGWRKGEDLIDALPYIDPLTPDIKKQVEALIEEEMRSSAKRPADYLKELPPLPPAKFEGHPLLQAEYERVRARQPMPPLDITRFRLDPPPQTKRGDAAAWRAALENANAQLEHQLNRIANLELLLKFGPNTWRAQSQLSAAAGKQVEAQLTDMRKQIDALNRERKVQQMAAGMELRRLEDEWANAVRKNLEICMACEKLEGEVRMLHEQLPEEERQRLTGEAAAAAAAAAAAGEQQQDGGGGSGEGGGGGGGSNGMANGQHGDGPEPMDE</sequence>
<feature type="compositionally biased region" description="Low complexity" evidence="8">
    <location>
        <begin position="241"/>
        <end position="258"/>
    </location>
</feature>
<gene>
    <name evidence="9" type="ORF">Rsub_03170</name>
</gene>
<dbReference type="Pfam" id="PF05700">
    <property type="entry name" value="BCAS2"/>
    <property type="match status" value="1"/>
</dbReference>
<dbReference type="InterPro" id="IPR008409">
    <property type="entry name" value="SPF27"/>
</dbReference>
<dbReference type="STRING" id="307507.A0A2V0NSE8"/>
<dbReference type="PANTHER" id="PTHR13296">
    <property type="entry name" value="BCAS2 PROTEIN"/>
    <property type="match status" value="1"/>
</dbReference>
<comment type="subcellular location">
    <subcellularLocation>
        <location evidence="1">Nucleus</location>
    </subcellularLocation>
</comment>
<dbReference type="InParanoid" id="A0A2V0NSE8"/>
<protein>
    <submittedName>
        <fullName evidence="9">Pre-mRNA-splicing factor</fullName>
    </submittedName>
</protein>
<dbReference type="AlphaFoldDB" id="A0A2V0NSE8"/>
<dbReference type="GO" id="GO:0071013">
    <property type="term" value="C:catalytic step 2 spliceosome"/>
    <property type="evidence" value="ECO:0007669"/>
    <property type="project" value="TreeGrafter"/>
</dbReference>
<evidence type="ECO:0000256" key="8">
    <source>
        <dbReference type="SAM" id="MobiDB-lite"/>
    </source>
</evidence>
<keyword evidence="6" id="KW-0539">Nucleus</keyword>
<dbReference type="GO" id="GO:0008380">
    <property type="term" value="P:RNA splicing"/>
    <property type="evidence" value="ECO:0007669"/>
    <property type="project" value="UniProtKB-KW"/>
</dbReference>
<keyword evidence="5" id="KW-0508">mRNA splicing</keyword>
<evidence type="ECO:0000256" key="6">
    <source>
        <dbReference type="ARBA" id="ARBA00023242"/>
    </source>
</evidence>
<evidence type="ECO:0000256" key="5">
    <source>
        <dbReference type="ARBA" id="ARBA00023187"/>
    </source>
</evidence>
<comment type="similarity">
    <text evidence="2">Belongs to the SPF27 family.</text>
</comment>
<dbReference type="EMBL" id="BDRX01000018">
    <property type="protein sequence ID" value="GBF90598.1"/>
    <property type="molecule type" value="Genomic_DNA"/>
</dbReference>
<dbReference type="GO" id="GO:0000974">
    <property type="term" value="C:Prp19 complex"/>
    <property type="evidence" value="ECO:0007669"/>
    <property type="project" value="TreeGrafter"/>
</dbReference>
<name>A0A2V0NSE8_9CHLO</name>
<accession>A0A2V0NSE8</accession>
<dbReference type="GO" id="GO:0006397">
    <property type="term" value="P:mRNA processing"/>
    <property type="evidence" value="ECO:0007669"/>
    <property type="project" value="UniProtKB-KW"/>
</dbReference>
<dbReference type="GO" id="GO:0071011">
    <property type="term" value="C:precatalytic spliceosome"/>
    <property type="evidence" value="ECO:0007669"/>
    <property type="project" value="TreeGrafter"/>
</dbReference>
<proteinExistence type="inferred from homology"/>
<evidence type="ECO:0000256" key="3">
    <source>
        <dbReference type="ARBA" id="ARBA00022664"/>
    </source>
</evidence>
<dbReference type="PANTHER" id="PTHR13296:SF0">
    <property type="entry name" value="PRE-MRNA-SPLICING FACTOR SPF27"/>
    <property type="match status" value="1"/>
</dbReference>
<feature type="region of interest" description="Disordered" evidence="8">
    <location>
        <begin position="234"/>
        <end position="291"/>
    </location>
</feature>
<evidence type="ECO:0000256" key="4">
    <source>
        <dbReference type="ARBA" id="ARBA00022728"/>
    </source>
</evidence>
<organism evidence="9 10">
    <name type="scientific">Raphidocelis subcapitata</name>
    <dbReference type="NCBI Taxonomy" id="307507"/>
    <lineage>
        <taxon>Eukaryota</taxon>
        <taxon>Viridiplantae</taxon>
        <taxon>Chlorophyta</taxon>
        <taxon>core chlorophytes</taxon>
        <taxon>Chlorophyceae</taxon>
        <taxon>CS clade</taxon>
        <taxon>Sphaeropleales</taxon>
        <taxon>Selenastraceae</taxon>
        <taxon>Raphidocelis</taxon>
    </lineage>
</organism>
<dbReference type="FunCoup" id="A0A2V0NSE8">
    <property type="interactions" value="2082"/>
</dbReference>
<feature type="coiled-coil region" evidence="7">
    <location>
        <begin position="118"/>
        <end position="191"/>
    </location>
</feature>
<dbReference type="OrthoDB" id="205794at2759"/>
<reference evidence="9 10" key="1">
    <citation type="journal article" date="2018" name="Sci. Rep.">
        <title>Raphidocelis subcapitata (=Pseudokirchneriella subcapitata) provides an insight into genome evolution and environmental adaptations in the Sphaeropleales.</title>
        <authorList>
            <person name="Suzuki S."/>
            <person name="Yamaguchi H."/>
            <person name="Nakajima N."/>
            <person name="Kawachi M."/>
        </authorList>
    </citation>
    <scope>NUCLEOTIDE SEQUENCE [LARGE SCALE GENOMIC DNA]</scope>
    <source>
        <strain evidence="9 10">NIES-35</strain>
    </source>
</reference>
<evidence type="ECO:0000313" key="10">
    <source>
        <dbReference type="Proteomes" id="UP000247498"/>
    </source>
</evidence>
<keyword evidence="3" id="KW-0507">mRNA processing</keyword>
<dbReference type="Proteomes" id="UP000247498">
    <property type="component" value="Unassembled WGS sequence"/>
</dbReference>